<reference evidence="1 2" key="1">
    <citation type="submission" date="2019-08" db="EMBL/GenBank/DDBJ databases">
        <title>Bradyrhizobium hipponensis sp. nov., a rhizobium isolated from a Lupinus angustifolius root nodule in Tunisia.</title>
        <authorList>
            <person name="Off K."/>
            <person name="Rejili M."/>
            <person name="Mars M."/>
            <person name="Brachmann A."/>
            <person name="Marin M."/>
        </authorList>
    </citation>
    <scope>NUCLEOTIDE SEQUENCE [LARGE SCALE GENOMIC DNA]</scope>
    <source>
        <strain evidence="1 2">CTAW71</strain>
    </source>
</reference>
<organism evidence="1 2">
    <name type="scientific">Bradyrhizobium rifense</name>
    <dbReference type="NCBI Taxonomy" id="515499"/>
    <lineage>
        <taxon>Bacteria</taxon>
        <taxon>Pseudomonadati</taxon>
        <taxon>Pseudomonadota</taxon>
        <taxon>Alphaproteobacteria</taxon>
        <taxon>Hyphomicrobiales</taxon>
        <taxon>Nitrobacteraceae</taxon>
        <taxon>Bradyrhizobium</taxon>
    </lineage>
</organism>
<name>A0A5D3KHF4_9BRAD</name>
<keyword evidence="2" id="KW-1185">Reference proteome</keyword>
<protein>
    <submittedName>
        <fullName evidence="1">Uncharacterized protein</fullName>
    </submittedName>
</protein>
<evidence type="ECO:0000313" key="2">
    <source>
        <dbReference type="Proteomes" id="UP000324758"/>
    </source>
</evidence>
<sequence>MKFSFDPDLIARARQIILHEPNLNVLKPEHEGQYSPLVVAIQTELKKREAVGLLLLPDLSALANTTVGIFSDYGCEDSASNYLTYSFLMCAWGSLATFWREMKKHREISGLDVKEIEFKDFGMGLMRKALPGYLDLLNGYVPGLLFTVVVDKRIVSLFGPQNRATGEALTKMLEEHGLKLKPEIAEKALRVVHAAAFLIGLLGHEGQKIFWMSDHDAICPDLGAHNRLLALFQNVLGLYTDRQICLIGGALPFSERSTDYLDLLSAADIVAGSVGQYFTSRDDLGEKDARVKEGAEKVLVWL</sequence>
<accession>A0A5D3KHF4</accession>
<dbReference type="RefSeq" id="WP_148776150.1">
    <property type="nucleotide sequence ID" value="NZ_VSSS01000052.1"/>
</dbReference>
<comment type="caution">
    <text evidence="1">The sequence shown here is derived from an EMBL/GenBank/DDBJ whole genome shotgun (WGS) entry which is preliminary data.</text>
</comment>
<evidence type="ECO:0000313" key="1">
    <source>
        <dbReference type="EMBL" id="TYL90334.1"/>
    </source>
</evidence>
<dbReference type="AlphaFoldDB" id="A0A5D3KHF4"/>
<proteinExistence type="predicted"/>
<gene>
    <name evidence="1" type="ORF">FXB40_32275</name>
</gene>
<dbReference type="OrthoDB" id="8446663at2"/>
<dbReference type="EMBL" id="VSSS01000052">
    <property type="protein sequence ID" value="TYL90334.1"/>
    <property type="molecule type" value="Genomic_DNA"/>
</dbReference>
<dbReference type="Proteomes" id="UP000324758">
    <property type="component" value="Unassembled WGS sequence"/>
</dbReference>